<dbReference type="EMBL" id="VSRR010002915">
    <property type="protein sequence ID" value="MPC33819.1"/>
    <property type="molecule type" value="Genomic_DNA"/>
</dbReference>
<keyword evidence="3" id="KW-1185">Reference proteome</keyword>
<accession>A0A5B7EKZ4</accession>
<dbReference type="AlphaFoldDB" id="A0A5B7EKZ4"/>
<evidence type="ECO:0000313" key="2">
    <source>
        <dbReference type="EMBL" id="MPC33819.1"/>
    </source>
</evidence>
<comment type="caution">
    <text evidence="2">The sequence shown here is derived from an EMBL/GenBank/DDBJ whole genome shotgun (WGS) entry which is preliminary data.</text>
</comment>
<organism evidence="2 3">
    <name type="scientific">Portunus trituberculatus</name>
    <name type="common">Swimming crab</name>
    <name type="synonym">Neptunus trituberculatus</name>
    <dbReference type="NCBI Taxonomy" id="210409"/>
    <lineage>
        <taxon>Eukaryota</taxon>
        <taxon>Metazoa</taxon>
        <taxon>Ecdysozoa</taxon>
        <taxon>Arthropoda</taxon>
        <taxon>Crustacea</taxon>
        <taxon>Multicrustacea</taxon>
        <taxon>Malacostraca</taxon>
        <taxon>Eumalacostraca</taxon>
        <taxon>Eucarida</taxon>
        <taxon>Decapoda</taxon>
        <taxon>Pleocyemata</taxon>
        <taxon>Brachyura</taxon>
        <taxon>Eubrachyura</taxon>
        <taxon>Portunoidea</taxon>
        <taxon>Portunidae</taxon>
        <taxon>Portuninae</taxon>
        <taxon>Portunus</taxon>
    </lineage>
</organism>
<evidence type="ECO:0000313" key="3">
    <source>
        <dbReference type="Proteomes" id="UP000324222"/>
    </source>
</evidence>
<dbReference type="Proteomes" id="UP000324222">
    <property type="component" value="Unassembled WGS sequence"/>
</dbReference>
<proteinExistence type="predicted"/>
<reference evidence="2 3" key="1">
    <citation type="submission" date="2019-05" db="EMBL/GenBank/DDBJ databases">
        <title>Another draft genome of Portunus trituberculatus and its Hox gene families provides insights of decapod evolution.</title>
        <authorList>
            <person name="Jeong J.-H."/>
            <person name="Song I."/>
            <person name="Kim S."/>
            <person name="Choi T."/>
            <person name="Kim D."/>
            <person name="Ryu S."/>
            <person name="Kim W."/>
        </authorList>
    </citation>
    <scope>NUCLEOTIDE SEQUENCE [LARGE SCALE GENOMIC DNA]</scope>
    <source>
        <tissue evidence="2">Muscle</tissue>
    </source>
</reference>
<gene>
    <name evidence="2" type="ORF">E2C01_027184</name>
</gene>
<feature type="compositionally biased region" description="Polar residues" evidence="1">
    <location>
        <begin position="183"/>
        <end position="196"/>
    </location>
</feature>
<evidence type="ECO:0000256" key="1">
    <source>
        <dbReference type="SAM" id="MobiDB-lite"/>
    </source>
</evidence>
<protein>
    <submittedName>
        <fullName evidence="2">Uncharacterized protein</fullName>
    </submittedName>
</protein>
<feature type="region of interest" description="Disordered" evidence="1">
    <location>
        <begin position="183"/>
        <end position="217"/>
    </location>
</feature>
<name>A0A5B7EKZ4_PORTR</name>
<sequence>MLGCCTHQQSCACTSTWRDDGAITACSSHTHTLGVSGVPQKTTHIHASWEGPAKHLCCVGTRGVTVEACLQYLPRNSPVRGLSCHLVCPLANLAPVMAELQTKYKILNTTRGLTVGQDLVWLKGKFRLVLPDTCIQGSYSSEKEDKSKSLTGSGFTSTIPSAHSKTMGQVFLICNTEHFYNTSSPSNTTAKPTASPSAGGGMQHSSSEANKHSQEDPIAFSAFWV</sequence>